<accession>A0ABW1LEB0</accession>
<dbReference type="RefSeq" id="WP_379149142.1">
    <property type="nucleotide sequence ID" value="NZ_JBHSRJ010000001.1"/>
</dbReference>
<proteinExistence type="predicted"/>
<comment type="caution">
    <text evidence="2">The sequence shown here is derived from an EMBL/GenBank/DDBJ whole genome shotgun (WGS) entry which is preliminary data.</text>
</comment>
<evidence type="ECO:0000256" key="1">
    <source>
        <dbReference type="SAM" id="SignalP"/>
    </source>
</evidence>
<dbReference type="EMBL" id="JBHSRJ010000001">
    <property type="protein sequence ID" value="MFC6041463.1"/>
    <property type="molecule type" value="Genomic_DNA"/>
</dbReference>
<dbReference type="Proteomes" id="UP001596135">
    <property type="component" value="Unassembled WGS sequence"/>
</dbReference>
<protein>
    <submittedName>
        <fullName evidence="2">Uncharacterized protein</fullName>
    </submittedName>
</protein>
<keyword evidence="3" id="KW-1185">Reference proteome</keyword>
<evidence type="ECO:0000313" key="3">
    <source>
        <dbReference type="Proteomes" id="UP001596135"/>
    </source>
</evidence>
<reference evidence="3" key="1">
    <citation type="journal article" date="2019" name="Int. J. Syst. Evol. Microbiol.">
        <title>The Global Catalogue of Microorganisms (GCM) 10K type strain sequencing project: providing services to taxonomists for standard genome sequencing and annotation.</title>
        <authorList>
            <consortium name="The Broad Institute Genomics Platform"/>
            <consortium name="The Broad Institute Genome Sequencing Center for Infectious Disease"/>
            <person name="Wu L."/>
            <person name="Ma J."/>
        </authorList>
    </citation>
    <scope>NUCLEOTIDE SEQUENCE [LARGE SCALE GENOMIC DNA]</scope>
    <source>
        <strain evidence="3">CCUG 54522</strain>
    </source>
</reference>
<organism evidence="2 3">
    <name type="scientific">Nocardioides hankookensis</name>
    <dbReference type="NCBI Taxonomy" id="443157"/>
    <lineage>
        <taxon>Bacteria</taxon>
        <taxon>Bacillati</taxon>
        <taxon>Actinomycetota</taxon>
        <taxon>Actinomycetes</taxon>
        <taxon>Propionibacteriales</taxon>
        <taxon>Nocardioidaceae</taxon>
        <taxon>Nocardioides</taxon>
    </lineage>
</organism>
<sequence>MLRKLMAVLAALAVATGLTVAVTAITSGADAKAVLPAHGNYSGVDHAGRVVTFSFSGNYMSHLTINHHTIGGAHVAGAAWHETCHNGFCTRGTWTTDTHVAGSWRTGGGHWTHFSASVVPSLRPYAGPYMGRDHTGLAIHLTYGSSMIHGFKLDHSVRGNIAVHNAKFDTCLSSICVKGHWQSDYEVVGSWRPVHGSHWVSFEAYAYAP</sequence>
<keyword evidence="1" id="KW-0732">Signal</keyword>
<evidence type="ECO:0000313" key="2">
    <source>
        <dbReference type="EMBL" id="MFC6041463.1"/>
    </source>
</evidence>
<gene>
    <name evidence="2" type="ORF">ACFPYL_00155</name>
</gene>
<name>A0ABW1LEB0_9ACTN</name>
<feature type="chain" id="PRO_5046242746" evidence="1">
    <location>
        <begin position="21"/>
        <end position="209"/>
    </location>
</feature>
<feature type="signal peptide" evidence="1">
    <location>
        <begin position="1"/>
        <end position="20"/>
    </location>
</feature>